<sequence length="148" mass="16188">MLPRQYPDPAQKVSTADTAAPVGACAQLGGTTAHSTLSVVPCDSERSNVKIIQQVSHPRECVRDADQSYYHNGPDGQWTACLDYAWQISRCLAISPGKIINVACDDPAIPNKEKPVRVFRNVNHTHDCTEGGFAHPVRLYTICTETQP</sequence>
<evidence type="ECO:0000313" key="2">
    <source>
        <dbReference type="Proteomes" id="UP000180043"/>
    </source>
</evidence>
<dbReference type="AlphaFoldDB" id="A0A1S1LRK1"/>
<name>A0A1S1LRK1_MYCCH</name>
<proteinExistence type="predicted"/>
<evidence type="ECO:0000313" key="1">
    <source>
        <dbReference type="EMBL" id="OHU60406.1"/>
    </source>
</evidence>
<accession>A0A1S1LRK1</accession>
<dbReference type="EMBL" id="MLIQ01000011">
    <property type="protein sequence ID" value="OHU60406.1"/>
    <property type="molecule type" value="Genomic_DNA"/>
</dbReference>
<protein>
    <submittedName>
        <fullName evidence="1">Uncharacterized protein</fullName>
    </submittedName>
</protein>
<reference evidence="1 2" key="1">
    <citation type="submission" date="2016-10" db="EMBL/GenBank/DDBJ databases">
        <title>Evaluation of Human, Veterinary and Environmental Mycobacterium chelonae Isolates by Core Genome Phylogenomic Analysis, Targeted Gene Comparison, and Anti-microbial Susceptibility Patterns: A Tale of Mistaken Identities.</title>
        <authorList>
            <person name="Fogelson S.B."/>
            <person name="Camus A.C."/>
            <person name="Lorenz W."/>
            <person name="Vasireddy R."/>
            <person name="Vasireddy S."/>
            <person name="Smith T."/>
            <person name="Brown-Elliott B.A."/>
            <person name="Wallace R.J.Jr."/>
            <person name="Hasan N.A."/>
            <person name="Reischl U."/>
            <person name="Sanchez S."/>
        </authorList>
    </citation>
    <scope>NUCLEOTIDE SEQUENCE [LARGE SCALE GENOMIC DNA]</scope>
    <source>
        <strain evidence="1 2">15515</strain>
    </source>
</reference>
<dbReference type="Proteomes" id="UP000180043">
    <property type="component" value="Unassembled WGS sequence"/>
</dbReference>
<organism evidence="1 2">
    <name type="scientific">Mycobacteroides chelonae</name>
    <name type="common">Mycobacterium chelonae</name>
    <dbReference type="NCBI Taxonomy" id="1774"/>
    <lineage>
        <taxon>Bacteria</taxon>
        <taxon>Bacillati</taxon>
        <taxon>Actinomycetota</taxon>
        <taxon>Actinomycetes</taxon>
        <taxon>Mycobacteriales</taxon>
        <taxon>Mycobacteriaceae</taxon>
        <taxon>Mycobacteroides</taxon>
    </lineage>
</organism>
<comment type="caution">
    <text evidence="1">The sequence shown here is derived from an EMBL/GenBank/DDBJ whole genome shotgun (WGS) entry which is preliminary data.</text>
</comment>
<gene>
    <name evidence="1" type="ORF">BKG82_03775</name>
</gene>